<dbReference type="Proteomes" id="UP000554488">
    <property type="component" value="Unassembled WGS sequence"/>
</dbReference>
<dbReference type="Pfam" id="PF02661">
    <property type="entry name" value="Fic"/>
    <property type="match status" value="1"/>
</dbReference>
<gene>
    <name evidence="2" type="ORF">HUU93_13900</name>
</gene>
<sequence length="261" mass="29341">MYPGQHMSIEDNIFYAKRNIVDSIWKEANIEGIDITFPATKAVFEGAKIANLTQDQTTVINNLKHGWQFIFDFIDAPIDLSYVRQVHQLVSNNLVPDSGQLRYFDVYIGGTSWQPEIPDFDTAKAAIEKIANMEPGRERALKMFGYLCRSQLFSDGNKRTAQLIANKMLIADGCGILAIPKEQINNFETLLLDFYETNKPDKFFSFLTKEAIYGLDRTVPSSQNLKVKCKAATLGSNALKTRSNTVGISKTQNADRTAHTE</sequence>
<reference evidence="2 3" key="1">
    <citation type="submission" date="2020-04" db="EMBL/GenBank/DDBJ databases">
        <authorList>
            <person name="Pieper L."/>
        </authorList>
    </citation>
    <scope>NUCLEOTIDE SEQUENCE [LARGE SCALE GENOMIC DNA]</scope>
    <source>
        <strain evidence="2 3">F22</strain>
    </source>
</reference>
<dbReference type="EMBL" id="JABWDC010000072">
    <property type="protein sequence ID" value="NUN87671.1"/>
    <property type="molecule type" value="Genomic_DNA"/>
</dbReference>
<evidence type="ECO:0000313" key="3">
    <source>
        <dbReference type="Proteomes" id="UP000554488"/>
    </source>
</evidence>
<feature type="non-terminal residue" evidence="2">
    <location>
        <position position="261"/>
    </location>
</feature>
<feature type="domain" description="Fido" evidence="1">
    <location>
        <begin position="78"/>
        <end position="209"/>
    </location>
</feature>
<accession>A0A849XTA8</accession>
<dbReference type="InterPro" id="IPR036597">
    <property type="entry name" value="Fido-like_dom_sf"/>
</dbReference>
<organism evidence="2 3">
    <name type="scientific">Coprococcus comes</name>
    <dbReference type="NCBI Taxonomy" id="410072"/>
    <lineage>
        <taxon>Bacteria</taxon>
        <taxon>Bacillati</taxon>
        <taxon>Bacillota</taxon>
        <taxon>Clostridia</taxon>
        <taxon>Lachnospirales</taxon>
        <taxon>Lachnospiraceae</taxon>
        <taxon>Coprococcus</taxon>
    </lineage>
</organism>
<comment type="caution">
    <text evidence="2">The sequence shown here is derived from an EMBL/GenBank/DDBJ whole genome shotgun (WGS) entry which is preliminary data.</text>
</comment>
<dbReference type="RefSeq" id="WP_173700113.1">
    <property type="nucleotide sequence ID" value="NZ_JAAIMV010000041.1"/>
</dbReference>
<dbReference type="InterPro" id="IPR003812">
    <property type="entry name" value="Fido"/>
</dbReference>
<evidence type="ECO:0000313" key="2">
    <source>
        <dbReference type="EMBL" id="NUN87671.1"/>
    </source>
</evidence>
<dbReference type="AlphaFoldDB" id="A0A849XTA8"/>
<reference evidence="2 3" key="2">
    <citation type="submission" date="2020-07" db="EMBL/GenBank/DDBJ databases">
        <title>Bacterial metabolism rescues the inhibition of intestinal drug absorption by food and drug additives.</title>
        <authorList>
            <person name="Zou L."/>
            <person name="Spanogiannopoulos P."/>
            <person name="Chien H.-C."/>
            <person name="Pieper L.M."/>
            <person name="Cai W."/>
            <person name="Khuri N."/>
            <person name="Pottel J."/>
            <person name="Vora B."/>
            <person name="Ni Z."/>
            <person name="Tsakalozou E."/>
            <person name="Zhang W."/>
            <person name="Shoichet B.K."/>
            <person name="Giacomini K.M."/>
            <person name="Turnbaugh P.J."/>
        </authorList>
    </citation>
    <scope>NUCLEOTIDE SEQUENCE [LARGE SCALE GENOMIC DNA]</scope>
    <source>
        <strain evidence="2 3">F22</strain>
    </source>
</reference>
<dbReference type="Gene3D" id="1.10.3290.10">
    <property type="entry name" value="Fido-like domain"/>
    <property type="match status" value="1"/>
</dbReference>
<protein>
    <submittedName>
        <fullName evidence="2">Fic family protein</fullName>
    </submittedName>
</protein>
<name>A0A849XTA8_9FIRM</name>
<dbReference type="SUPFAM" id="SSF140931">
    <property type="entry name" value="Fic-like"/>
    <property type="match status" value="1"/>
</dbReference>
<proteinExistence type="predicted"/>
<evidence type="ECO:0000259" key="1">
    <source>
        <dbReference type="PROSITE" id="PS51459"/>
    </source>
</evidence>
<dbReference type="PROSITE" id="PS51459">
    <property type="entry name" value="FIDO"/>
    <property type="match status" value="1"/>
</dbReference>